<proteinExistence type="predicted"/>
<dbReference type="Proteomes" id="UP000230390">
    <property type="component" value="Unassembled WGS sequence"/>
</dbReference>
<dbReference type="AlphaFoldDB" id="A0A2G8TIW2"/>
<dbReference type="EMBL" id="PDOC01000003">
    <property type="protein sequence ID" value="PIL45996.1"/>
    <property type="molecule type" value="Genomic_DNA"/>
</dbReference>
<dbReference type="InterPro" id="IPR008620">
    <property type="entry name" value="FixH"/>
</dbReference>
<comment type="caution">
    <text evidence="2">The sequence shown here is derived from an EMBL/GenBank/DDBJ whole genome shotgun (WGS) entry which is preliminary data.</text>
</comment>
<keyword evidence="1" id="KW-0812">Transmembrane</keyword>
<evidence type="ECO:0000313" key="3">
    <source>
        <dbReference type="Proteomes" id="UP000230390"/>
    </source>
</evidence>
<dbReference type="OrthoDB" id="5295180at2"/>
<keyword evidence="1" id="KW-1133">Transmembrane helix</keyword>
<keyword evidence="3" id="KW-1185">Reference proteome</keyword>
<keyword evidence="1" id="KW-0472">Membrane</keyword>
<dbReference type="RefSeq" id="WP_099787907.1">
    <property type="nucleotide sequence ID" value="NZ_JBHLYV010000029.1"/>
</dbReference>
<feature type="transmembrane region" description="Helical" evidence="1">
    <location>
        <begin position="23"/>
        <end position="46"/>
    </location>
</feature>
<reference evidence="2 3" key="1">
    <citation type="submission" date="2017-10" db="EMBL/GenBank/DDBJ databases">
        <title>Massilia psychrophilum sp. nov., a novel purple-pigmented bacterium isolated from Tianshan glacier, Xinjiang Municipality, China.</title>
        <authorList>
            <person name="Wang H."/>
        </authorList>
    </citation>
    <scope>NUCLEOTIDE SEQUENCE [LARGE SCALE GENOMIC DNA]</scope>
    <source>
        <strain evidence="2 3">JCM 30074</strain>
    </source>
</reference>
<accession>A0A2G8TIW2</accession>
<evidence type="ECO:0000313" key="2">
    <source>
        <dbReference type="EMBL" id="PIL45996.1"/>
    </source>
</evidence>
<gene>
    <name evidence="2" type="ORF">CR105_06415</name>
</gene>
<name>A0A2G8TIW2_9BURK</name>
<protein>
    <submittedName>
        <fullName evidence="2">Cytochrome oxidase assembly protein</fullName>
    </submittedName>
</protein>
<organism evidence="2 3">
    <name type="scientific">Massilia eurypsychrophila</name>
    <dbReference type="NCBI Taxonomy" id="1485217"/>
    <lineage>
        <taxon>Bacteria</taxon>
        <taxon>Pseudomonadati</taxon>
        <taxon>Pseudomonadota</taxon>
        <taxon>Betaproteobacteria</taxon>
        <taxon>Burkholderiales</taxon>
        <taxon>Oxalobacteraceae</taxon>
        <taxon>Telluria group</taxon>
        <taxon>Massilia</taxon>
    </lineage>
</organism>
<dbReference type="Pfam" id="PF05751">
    <property type="entry name" value="FixH"/>
    <property type="match status" value="1"/>
</dbReference>
<evidence type="ECO:0000256" key="1">
    <source>
        <dbReference type="SAM" id="Phobius"/>
    </source>
</evidence>
<sequence>MPIASTVASPAAVPVRPWYSHRWPWFLMIGPVFVLVGGGVAGSLALSRPDAMVVDDYYKQGKAINQDLRRDRAATALAIAFEASYDPGAGVLSGVVTSGGAPLPAPLHIYLAHPTQPGKDLQLLARPGSDGRFAVPVAKLEATHWQVVVEGARREWRVARSWSWPRESALAIHADAPTASAP</sequence>